<name>A0ABV6UY53_9ACTN</name>
<dbReference type="Pfam" id="PF10604">
    <property type="entry name" value="Polyketide_cyc2"/>
    <property type="match status" value="1"/>
</dbReference>
<dbReference type="EMBL" id="JBHEZZ010000029">
    <property type="protein sequence ID" value="MFC1406397.1"/>
    <property type="molecule type" value="Genomic_DNA"/>
</dbReference>
<dbReference type="Proteomes" id="UP001592528">
    <property type="component" value="Unassembled WGS sequence"/>
</dbReference>
<evidence type="ECO:0000313" key="1">
    <source>
        <dbReference type="EMBL" id="MFC1406397.1"/>
    </source>
</evidence>
<comment type="caution">
    <text evidence="1">The sequence shown here is derived from an EMBL/GenBank/DDBJ whole genome shotgun (WGS) entry which is preliminary data.</text>
</comment>
<gene>
    <name evidence="1" type="ORF">ACEZDJ_34380</name>
</gene>
<proteinExistence type="predicted"/>
<dbReference type="Gene3D" id="3.30.530.20">
    <property type="match status" value="1"/>
</dbReference>
<dbReference type="InterPro" id="IPR019587">
    <property type="entry name" value="Polyketide_cyclase/dehydratase"/>
</dbReference>
<dbReference type="RefSeq" id="WP_030260855.1">
    <property type="nucleotide sequence ID" value="NZ_JBHEZZ010000029.1"/>
</dbReference>
<accession>A0ABV6UY53</accession>
<keyword evidence="2" id="KW-1185">Reference proteome</keyword>
<dbReference type="CDD" id="cd07821">
    <property type="entry name" value="PYR_PYL_RCAR_like"/>
    <property type="match status" value="1"/>
</dbReference>
<dbReference type="SUPFAM" id="SSF55961">
    <property type="entry name" value="Bet v1-like"/>
    <property type="match status" value="1"/>
</dbReference>
<protein>
    <submittedName>
        <fullName evidence="1">SRPBCC family protein</fullName>
    </submittedName>
</protein>
<dbReference type="InterPro" id="IPR023393">
    <property type="entry name" value="START-like_dom_sf"/>
</dbReference>
<organism evidence="1 2">
    <name type="scientific">Streptacidiphilus cavernicola</name>
    <dbReference type="NCBI Taxonomy" id="3342716"/>
    <lineage>
        <taxon>Bacteria</taxon>
        <taxon>Bacillati</taxon>
        <taxon>Actinomycetota</taxon>
        <taxon>Actinomycetes</taxon>
        <taxon>Kitasatosporales</taxon>
        <taxon>Streptomycetaceae</taxon>
        <taxon>Streptacidiphilus</taxon>
    </lineage>
</organism>
<sequence>MAKRLRPVTAEFLAEAPNRLVSTARLRAEPGAVFAELTDDASTWPLWFREVRSAGYTGPPPYGVGAGRAVTLRGGARFVESVVAWEEPSDGGPARFVYRVEETNVPGVRAWAEEWLLTPAAGGGTELRFTIAVDAAPAVRAVLLPARPGVARSLRRAAARLDARCGVRAD</sequence>
<reference evidence="1 2" key="1">
    <citation type="submission" date="2024-09" db="EMBL/GenBank/DDBJ databases">
        <authorList>
            <person name="Lee S.D."/>
        </authorList>
    </citation>
    <scope>NUCLEOTIDE SEQUENCE [LARGE SCALE GENOMIC DNA]</scope>
    <source>
        <strain evidence="1 2">N1-5</strain>
    </source>
</reference>
<evidence type="ECO:0000313" key="2">
    <source>
        <dbReference type="Proteomes" id="UP001592528"/>
    </source>
</evidence>